<feature type="domain" description="C2" evidence="3">
    <location>
        <begin position="124"/>
        <end position="243"/>
    </location>
</feature>
<dbReference type="InterPro" id="IPR001565">
    <property type="entry name" value="Synaptotagmin"/>
</dbReference>
<evidence type="ECO:0000259" key="3">
    <source>
        <dbReference type="PROSITE" id="PS50004"/>
    </source>
</evidence>
<feature type="domain" description="C2" evidence="3">
    <location>
        <begin position="257"/>
        <end position="390"/>
    </location>
</feature>
<evidence type="ECO:0000256" key="1">
    <source>
        <dbReference type="ARBA" id="ARBA00022737"/>
    </source>
</evidence>
<dbReference type="PANTHER" id="PTHR10024:SF383">
    <property type="entry name" value="C2 DOMAIN-CONTAINING PROTEIN"/>
    <property type="match status" value="1"/>
</dbReference>
<dbReference type="GO" id="GO:0005544">
    <property type="term" value="F:calcium-dependent phospholipid binding"/>
    <property type="evidence" value="ECO:0007669"/>
    <property type="project" value="TreeGrafter"/>
</dbReference>
<accession>X2ASS6</accession>
<dbReference type="GO" id="GO:0001786">
    <property type="term" value="F:phosphatidylserine binding"/>
    <property type="evidence" value="ECO:0007669"/>
    <property type="project" value="TreeGrafter"/>
</dbReference>
<reference evidence="5" key="1">
    <citation type="submission" date="2012-12" db="EMBL/GenBank/DDBJ databases">
        <authorList>
            <person name="Hellsten U."/>
            <person name="Grimwood J."/>
            <person name="Chapman J.A."/>
            <person name="Shapiro H."/>
            <person name="Aerts A."/>
            <person name="Otillar R.P."/>
            <person name="Terry A.Y."/>
            <person name="Boore J.L."/>
            <person name="Simakov O."/>
            <person name="Marletaz F."/>
            <person name="Cho S.-J."/>
            <person name="Edsinger-Gonzales E."/>
            <person name="Havlak P."/>
            <person name="Kuo D.-H."/>
            <person name="Larsson T."/>
            <person name="Lv J."/>
            <person name="Arendt D."/>
            <person name="Savage R."/>
            <person name="Osoegawa K."/>
            <person name="de Jong P."/>
            <person name="Lindberg D.R."/>
            <person name="Seaver E.C."/>
            <person name="Weisblat D.A."/>
            <person name="Putnam N.H."/>
            <person name="Grigoriev I.V."/>
            <person name="Rokhsar D.S."/>
        </authorList>
    </citation>
    <scope>NUCLEOTIDE SEQUENCE</scope>
    <source>
        <strain evidence="5">I ESC-2004</strain>
    </source>
</reference>
<dbReference type="InterPro" id="IPR000008">
    <property type="entry name" value="C2_dom"/>
</dbReference>
<dbReference type="EMBL" id="AMQN01002933">
    <property type="status" value="NOT_ANNOTATED_CDS"/>
    <property type="molecule type" value="Genomic_DNA"/>
</dbReference>
<dbReference type="OMA" id="YNADGRR"/>
<feature type="region of interest" description="Disordered" evidence="2">
    <location>
        <begin position="16"/>
        <end position="56"/>
    </location>
</feature>
<dbReference type="GO" id="GO:0070382">
    <property type="term" value="C:exocytic vesicle"/>
    <property type="evidence" value="ECO:0007669"/>
    <property type="project" value="TreeGrafter"/>
</dbReference>
<dbReference type="Proteomes" id="UP000014760">
    <property type="component" value="Unassembled WGS sequence"/>
</dbReference>
<evidence type="ECO:0000313" key="5">
    <source>
        <dbReference type="Proteomes" id="UP000014760"/>
    </source>
</evidence>
<dbReference type="Gene3D" id="2.60.40.150">
    <property type="entry name" value="C2 domain"/>
    <property type="match status" value="2"/>
</dbReference>
<dbReference type="SMART" id="SM00239">
    <property type="entry name" value="C2"/>
    <property type="match status" value="2"/>
</dbReference>
<dbReference type="GO" id="GO:0017156">
    <property type="term" value="P:calcium-ion regulated exocytosis"/>
    <property type="evidence" value="ECO:0007669"/>
    <property type="project" value="TreeGrafter"/>
</dbReference>
<sequence>MPFPSISKAVNKVFGGFRNGTASKTPPPPPPLSVPTDKSSDKGSPCKTPTSSNSLQEMAVHLPVSERLSESVMLVQVPSGPAHRRRRASMQDALDHTKINASLYIDRPVALQRQQSIGNIEEENLGSINFSLLYDQEQGLITVRLIQACDLVPRDFSGTADPYCRLCLLPVRRTQIQSKVHRKTLNPEFNEEFIFDANPNEISDMSLQILLYDFDQFSRDECIGEVVQPLGSLDLGEKVSLWKGITPRSNSHVEEEALGDLMFSMAYLPSAERLTVVVVKGRHLQPKDDGKTTYSPFVKVSLISSGKRVKKKKTSAKRNSANPVWNEALVFNMPRDSVGDVQVEFVVYTDNLLGNNEALGKVIVGSKSSGEEQAHWKDVLSSKKAMAMWHRIRAVDSTS</sequence>
<dbReference type="SUPFAM" id="SSF49562">
    <property type="entry name" value="C2 domain (Calcium/lipid-binding domain, CaLB)"/>
    <property type="match status" value="2"/>
</dbReference>
<name>X2ASS6_CAPTE</name>
<proteinExistence type="predicted"/>
<dbReference type="PRINTS" id="PR00360">
    <property type="entry name" value="C2DOMAIN"/>
</dbReference>
<keyword evidence="5" id="KW-1185">Reference proteome</keyword>
<dbReference type="PANTHER" id="PTHR10024">
    <property type="entry name" value="SYNAPTOTAGMIN"/>
    <property type="match status" value="1"/>
</dbReference>
<evidence type="ECO:0000256" key="2">
    <source>
        <dbReference type="SAM" id="MobiDB-lite"/>
    </source>
</evidence>
<dbReference type="HOGENOM" id="CLU_023008_8_3_1"/>
<protein>
    <recommendedName>
        <fullName evidence="3">C2 domain-containing protein</fullName>
    </recommendedName>
</protein>
<dbReference type="CDD" id="cd00276">
    <property type="entry name" value="C2B_Synaptotagmin"/>
    <property type="match status" value="1"/>
</dbReference>
<dbReference type="GO" id="GO:0030276">
    <property type="term" value="F:clathrin binding"/>
    <property type="evidence" value="ECO:0007669"/>
    <property type="project" value="TreeGrafter"/>
</dbReference>
<organism evidence="4 5">
    <name type="scientific">Capitella teleta</name>
    <name type="common">Polychaete worm</name>
    <dbReference type="NCBI Taxonomy" id="283909"/>
    <lineage>
        <taxon>Eukaryota</taxon>
        <taxon>Metazoa</taxon>
        <taxon>Spiralia</taxon>
        <taxon>Lophotrochozoa</taxon>
        <taxon>Annelida</taxon>
        <taxon>Polychaeta</taxon>
        <taxon>Sedentaria</taxon>
        <taxon>Scolecida</taxon>
        <taxon>Capitellidae</taxon>
        <taxon>Capitella</taxon>
    </lineage>
</organism>
<reference evidence="4" key="3">
    <citation type="submission" date="2015-06" db="UniProtKB">
        <authorList>
            <consortium name="EnsemblMetazoa"/>
        </authorList>
    </citation>
    <scope>IDENTIFICATION</scope>
</reference>
<dbReference type="EnsemblMetazoa" id="CapteT222066">
    <property type="protein sequence ID" value="CapteP222066"/>
    <property type="gene ID" value="CapteG222066"/>
</dbReference>
<reference evidence="5" key="2">
    <citation type="journal article" date="2013" name="Nature">
        <title>Insights into bilaterian evolution from three spiralian genomes.</title>
        <authorList>
            <person name="Simakov O."/>
            <person name="Marletaz F."/>
            <person name="Cho S.J."/>
            <person name="Edsinger-Gonzales E."/>
            <person name="Havlak P."/>
            <person name="Hellsten U."/>
            <person name="Kuo D.H."/>
            <person name="Larsson T."/>
            <person name="Lv J."/>
            <person name="Arendt D."/>
            <person name="Savage R."/>
            <person name="Osoegawa K."/>
            <person name="de Jong P."/>
            <person name="Grimwood J."/>
            <person name="Chapman J.A."/>
            <person name="Shapiro H."/>
            <person name="Aerts A."/>
            <person name="Otillar R.P."/>
            <person name="Terry A.Y."/>
            <person name="Boore J.L."/>
            <person name="Grigoriev I.V."/>
            <person name="Lindberg D.R."/>
            <person name="Seaver E.C."/>
            <person name="Weisblat D.A."/>
            <person name="Putnam N.H."/>
            <person name="Rokhsar D.S."/>
        </authorList>
    </citation>
    <scope>NUCLEOTIDE SEQUENCE</scope>
    <source>
        <strain evidence="5">I ESC-2004</strain>
    </source>
</reference>
<feature type="compositionally biased region" description="Polar residues" evidence="2">
    <location>
        <begin position="47"/>
        <end position="56"/>
    </location>
</feature>
<keyword evidence="1" id="KW-0677">Repeat</keyword>
<dbReference type="GO" id="GO:0000149">
    <property type="term" value="F:SNARE binding"/>
    <property type="evidence" value="ECO:0007669"/>
    <property type="project" value="TreeGrafter"/>
</dbReference>
<dbReference type="GO" id="GO:0005886">
    <property type="term" value="C:plasma membrane"/>
    <property type="evidence" value="ECO:0007669"/>
    <property type="project" value="TreeGrafter"/>
</dbReference>
<dbReference type="AlphaFoldDB" id="X2ASS6"/>
<dbReference type="PROSITE" id="PS50004">
    <property type="entry name" value="C2"/>
    <property type="match status" value="2"/>
</dbReference>
<dbReference type="Pfam" id="PF00168">
    <property type="entry name" value="C2"/>
    <property type="match status" value="2"/>
</dbReference>
<dbReference type="InterPro" id="IPR035892">
    <property type="entry name" value="C2_domain_sf"/>
</dbReference>
<dbReference type="PRINTS" id="PR00399">
    <property type="entry name" value="SYNAPTOTAGMN"/>
</dbReference>
<evidence type="ECO:0000313" key="4">
    <source>
        <dbReference type="EnsemblMetazoa" id="CapteP222066"/>
    </source>
</evidence>
<dbReference type="GO" id="GO:0005509">
    <property type="term" value="F:calcium ion binding"/>
    <property type="evidence" value="ECO:0007669"/>
    <property type="project" value="TreeGrafter"/>
</dbReference>